<evidence type="ECO:0000256" key="2">
    <source>
        <dbReference type="SAM" id="Phobius"/>
    </source>
</evidence>
<dbReference type="InterPro" id="IPR008756">
    <property type="entry name" value="Peptidase_M56"/>
</dbReference>
<dbReference type="NCBIfam" id="NF000326">
    <property type="entry name" value="blaR1_generic"/>
    <property type="match status" value="1"/>
</dbReference>
<dbReference type="Pfam" id="PF00905">
    <property type="entry name" value="Transpeptidase"/>
    <property type="match status" value="1"/>
</dbReference>
<accession>A0ABQ0BUY1</accession>
<dbReference type="EMBL" id="BAABZQ010000001">
    <property type="protein sequence ID" value="GAA6500329.1"/>
    <property type="molecule type" value="Genomic_DNA"/>
</dbReference>
<protein>
    <submittedName>
        <fullName evidence="5">BlaR1 family beta-lactam sensor/signal transducer</fullName>
    </submittedName>
</protein>
<dbReference type="PANTHER" id="PTHR34978">
    <property type="entry name" value="POSSIBLE SENSOR-TRANSDUCER PROTEIN BLAR"/>
    <property type="match status" value="1"/>
</dbReference>
<keyword evidence="2" id="KW-0472">Membrane</keyword>
<name>A0ABQ0BUY1_9FIRM</name>
<comment type="similarity">
    <text evidence="1">Belongs to the peptidase M56 family.</text>
</comment>
<evidence type="ECO:0000313" key="5">
    <source>
        <dbReference type="EMBL" id="GAA6500329.1"/>
    </source>
</evidence>
<dbReference type="PANTHER" id="PTHR34978:SF3">
    <property type="entry name" value="SLR0241 PROTEIN"/>
    <property type="match status" value="1"/>
</dbReference>
<keyword evidence="6" id="KW-1185">Reference proteome</keyword>
<dbReference type="InterPro" id="IPR012338">
    <property type="entry name" value="Beta-lactam/transpept-like"/>
</dbReference>
<evidence type="ECO:0000259" key="3">
    <source>
        <dbReference type="Pfam" id="PF00905"/>
    </source>
</evidence>
<dbReference type="Pfam" id="PF05569">
    <property type="entry name" value="Peptidase_M56"/>
    <property type="match status" value="1"/>
</dbReference>
<gene>
    <name evidence="5" type="ORF">K340107D12_31450</name>
</gene>
<dbReference type="InterPro" id="IPR001460">
    <property type="entry name" value="PCN-bd_Tpept"/>
</dbReference>
<comment type="caution">
    <text evidence="5">The sequence shown here is derived from an EMBL/GenBank/DDBJ whole genome shotgun (WGS) entry which is preliminary data.</text>
</comment>
<keyword evidence="2" id="KW-0812">Transmembrane</keyword>
<sequence>MVISQAFIFRFLLSNVIIMLVTLVFFLMKRLFKKQIPARGQYQIWIIYLIMLTIPFLPFRNRTFFPAGFLNRLSSNAGRAVESLTAAAAPAAKSTLQIQDYALEAEKSGGSTLLLVLSAVWLLGACLMLWYTARSAKKLHQLFKTALPVQNKAVRTLYKKCLKQCGQKRPFPLLASAFIQSPVSARAFRPCIILPMAYLSEEDSKALSYILLHEIQHCRRRDHAVNLFMNLFCIIYWFNPAVWLADRKMRADRELACDASVLGILQEGCYREYGSVLLHHTANASRSVYSMTTGFAENQKQMKKRILGIVTYRKETGTVRIKNTAFLFLAAILVLANTPFLSVTTWGETVSTSPKGKTKALELDTFFEGYAGSFVLYQPSSDTWSIYGEEESRTRISPDSTYKIYSALLALEKGTITPDSSILPWKEEVYPFESWNQDQDLKSAMKNSVNWYFQELDSRAGLSSIQGFLDQIGYGNSDVSAGPETFWMESSLKISPIEQVRLLADLYDNTFGFQESSIQAVKDALCIAEENGYTLYGKTGTGNIDGKDKNGWFTGYVETHGVPSFFAVNIRGEDHADGATASRIALEILAQMQLLPD</sequence>
<feature type="domain" description="Penicillin-binding protein transpeptidase" evidence="3">
    <location>
        <begin position="392"/>
        <end position="589"/>
    </location>
</feature>
<dbReference type="RefSeq" id="WP_227210534.1">
    <property type="nucleotide sequence ID" value="NZ_BAABZQ010000001.1"/>
</dbReference>
<feature type="domain" description="Peptidase M56" evidence="4">
    <location>
        <begin position="12"/>
        <end position="307"/>
    </location>
</feature>
<proteinExistence type="inferred from homology"/>
<keyword evidence="2" id="KW-1133">Transmembrane helix</keyword>
<dbReference type="InterPro" id="IPR052173">
    <property type="entry name" value="Beta-lactam_resp_regulator"/>
</dbReference>
<feature type="transmembrane region" description="Helical" evidence="2">
    <location>
        <begin position="6"/>
        <end position="28"/>
    </location>
</feature>
<dbReference type="Gene3D" id="3.40.710.10">
    <property type="entry name" value="DD-peptidase/beta-lactamase superfamily"/>
    <property type="match status" value="1"/>
</dbReference>
<feature type="transmembrane region" description="Helical" evidence="2">
    <location>
        <begin position="113"/>
        <end position="133"/>
    </location>
</feature>
<feature type="transmembrane region" description="Helical" evidence="2">
    <location>
        <begin position="40"/>
        <end position="59"/>
    </location>
</feature>
<organism evidence="5 6">
    <name type="scientific">Blautia parvula</name>
    <dbReference type="NCBI Taxonomy" id="2877527"/>
    <lineage>
        <taxon>Bacteria</taxon>
        <taxon>Bacillati</taxon>
        <taxon>Bacillota</taxon>
        <taxon>Clostridia</taxon>
        <taxon>Lachnospirales</taxon>
        <taxon>Lachnospiraceae</taxon>
        <taxon>Blautia</taxon>
    </lineage>
</organism>
<dbReference type="SUPFAM" id="SSF56601">
    <property type="entry name" value="beta-lactamase/transpeptidase-like"/>
    <property type="match status" value="1"/>
</dbReference>
<evidence type="ECO:0000256" key="1">
    <source>
        <dbReference type="ARBA" id="ARBA00011075"/>
    </source>
</evidence>
<feature type="transmembrane region" description="Helical" evidence="2">
    <location>
        <begin position="227"/>
        <end position="245"/>
    </location>
</feature>
<dbReference type="Proteomes" id="UP001600941">
    <property type="component" value="Unassembled WGS sequence"/>
</dbReference>
<evidence type="ECO:0000313" key="6">
    <source>
        <dbReference type="Proteomes" id="UP001600941"/>
    </source>
</evidence>
<reference evidence="5 6" key="1">
    <citation type="submission" date="2024-04" db="EMBL/GenBank/DDBJ databases">
        <title>Defined microbial consortia suppress multidrug-resistant proinflammatory Enterobacteriaceae via ecological control.</title>
        <authorList>
            <person name="Furuichi M."/>
            <person name="Kawaguchi T."/>
            <person name="Pust M."/>
            <person name="Yasuma K."/>
            <person name="Plichta D."/>
            <person name="Hasegawa N."/>
            <person name="Ohya T."/>
            <person name="Bhattarai S."/>
            <person name="Sasajima S."/>
            <person name="Aoto Y."/>
            <person name="Tuganbaev T."/>
            <person name="Yaginuma M."/>
            <person name="Ueda M."/>
            <person name="Okahashi N."/>
            <person name="Amafuji K."/>
            <person name="Kiridooshi Y."/>
            <person name="Sugita K."/>
            <person name="Strazar M."/>
            <person name="Skelly A."/>
            <person name="Suda W."/>
            <person name="Hattori M."/>
            <person name="Nakamoto N."/>
            <person name="Caballero S."/>
            <person name="Norman J."/>
            <person name="Olle B."/>
            <person name="Tanoue T."/>
            <person name="Arita M."/>
            <person name="Bucci V."/>
            <person name="Atarashi K."/>
            <person name="Xavier R."/>
            <person name="Honda K."/>
        </authorList>
    </citation>
    <scope>NUCLEOTIDE SEQUENCE [LARGE SCALE GENOMIC DNA]</scope>
    <source>
        <strain evidence="6">k34-0107-D12</strain>
    </source>
</reference>
<evidence type="ECO:0000259" key="4">
    <source>
        <dbReference type="Pfam" id="PF05569"/>
    </source>
</evidence>
<dbReference type="CDD" id="cd07341">
    <property type="entry name" value="M56_BlaR1_MecR1_like"/>
    <property type="match status" value="1"/>
</dbReference>